<dbReference type="HAMAP" id="MF_01477">
    <property type="entry name" value="Iojap_RsfS"/>
    <property type="match status" value="1"/>
</dbReference>
<dbReference type="Gene3D" id="3.30.460.10">
    <property type="entry name" value="Beta Polymerase, domain 2"/>
    <property type="match status" value="1"/>
</dbReference>
<evidence type="ECO:0000313" key="3">
    <source>
        <dbReference type="EMBL" id="BCR03597.1"/>
    </source>
</evidence>
<keyword evidence="2" id="KW-0963">Cytoplasm</keyword>
<keyword evidence="2" id="KW-0810">Translation regulation</keyword>
<dbReference type="PANTHER" id="PTHR21043:SF0">
    <property type="entry name" value="MITOCHONDRIAL ASSEMBLY OF RIBOSOMAL LARGE SUBUNIT PROTEIN 1"/>
    <property type="match status" value="1"/>
</dbReference>
<name>A0ABN6DU09_9BACT</name>
<comment type="subunit">
    <text evidence="2">Interacts with ribosomal protein uL14 (rplN).</text>
</comment>
<reference evidence="3 4" key="1">
    <citation type="journal article" date="2016" name="C (Basel)">
        <title>Selective Growth of and Electricity Production by Marine Exoelectrogenic Bacteria in Self-Aggregated Hydrogel of Microbially Reduced Graphene Oxide.</title>
        <authorList>
            <person name="Yoshida N."/>
            <person name="Goto Y."/>
            <person name="Miyata Y."/>
        </authorList>
    </citation>
    <scope>NUCLEOTIDE SEQUENCE [LARGE SCALE GENOMIC DNA]</scope>
    <source>
        <strain evidence="3 4">NIT-T3</strain>
    </source>
</reference>
<organism evidence="3 4">
    <name type="scientific">Desulfuromonas versatilis</name>
    <dbReference type="NCBI Taxonomy" id="2802975"/>
    <lineage>
        <taxon>Bacteria</taxon>
        <taxon>Pseudomonadati</taxon>
        <taxon>Thermodesulfobacteriota</taxon>
        <taxon>Desulfuromonadia</taxon>
        <taxon>Desulfuromonadales</taxon>
        <taxon>Desulfuromonadaceae</taxon>
        <taxon>Desulfuromonas</taxon>
    </lineage>
</organism>
<gene>
    <name evidence="2 3" type="primary">rsfS</name>
    <name evidence="3" type="ORF">DESUT3_06660</name>
</gene>
<dbReference type="Proteomes" id="UP001319827">
    <property type="component" value="Chromosome"/>
</dbReference>
<evidence type="ECO:0000256" key="1">
    <source>
        <dbReference type="ARBA" id="ARBA00010574"/>
    </source>
</evidence>
<reference evidence="3 4" key="2">
    <citation type="journal article" date="2021" name="Int. J. Syst. Evol. Microbiol.">
        <title>Isolation and Polyphasic Characterization of Desulfuromonas versatilis sp. Nov., an Electrogenic Bacteria Capable of Versatile Metabolism Isolated from a Graphene Oxide-Reducing Enrichment Culture.</title>
        <authorList>
            <person name="Xie L."/>
            <person name="Yoshida N."/>
            <person name="Ishii S."/>
            <person name="Meng L."/>
        </authorList>
    </citation>
    <scope>NUCLEOTIDE SEQUENCE [LARGE SCALE GENOMIC DNA]</scope>
    <source>
        <strain evidence="3 4">NIT-T3</strain>
    </source>
</reference>
<accession>A0ABN6DU09</accession>
<comment type="function">
    <text evidence="2">Functions as a ribosomal silencing factor. Interacts with ribosomal protein uL14 (rplN), blocking formation of intersubunit bridge B8. Prevents association of the 30S and 50S ribosomal subunits and the formation of functional ribosomes, thus repressing translation.</text>
</comment>
<keyword evidence="4" id="KW-1185">Reference proteome</keyword>
<dbReference type="InterPro" id="IPR004394">
    <property type="entry name" value="Iojap/RsfS/C7orf30"/>
</dbReference>
<evidence type="ECO:0000256" key="2">
    <source>
        <dbReference type="HAMAP-Rule" id="MF_01477"/>
    </source>
</evidence>
<evidence type="ECO:0000313" key="4">
    <source>
        <dbReference type="Proteomes" id="UP001319827"/>
    </source>
</evidence>
<comment type="similarity">
    <text evidence="1 2">Belongs to the Iojap/RsfS family.</text>
</comment>
<dbReference type="PANTHER" id="PTHR21043">
    <property type="entry name" value="IOJAP SUPERFAMILY ORTHOLOG"/>
    <property type="match status" value="1"/>
</dbReference>
<protein>
    <recommendedName>
        <fullName evidence="2">Ribosomal silencing factor RsfS</fullName>
    </recommendedName>
</protein>
<dbReference type="SUPFAM" id="SSF81301">
    <property type="entry name" value="Nucleotidyltransferase"/>
    <property type="match status" value="1"/>
</dbReference>
<comment type="subcellular location">
    <subcellularLocation>
        <location evidence="2">Cytoplasm</location>
    </subcellularLocation>
</comment>
<sequence>MQSQDRAILCAAYALEKKALDVRLLKVAGISTLTDFLLIATGSSDRHVQAVAESVRLGLKKDHEVQPLAVEGENEGRWVLLDYGDVMVHIFQEPVRHFYDLDGLWSEAPEVSIPEKFHWEKKAGAS</sequence>
<proteinExistence type="inferred from homology"/>
<dbReference type="InterPro" id="IPR043519">
    <property type="entry name" value="NT_sf"/>
</dbReference>
<dbReference type="NCBIfam" id="TIGR00090">
    <property type="entry name" value="rsfS_iojap_ybeB"/>
    <property type="match status" value="1"/>
</dbReference>
<keyword evidence="2" id="KW-0678">Repressor</keyword>
<dbReference type="RefSeq" id="WP_221251064.1">
    <property type="nucleotide sequence ID" value="NZ_AP024355.1"/>
</dbReference>
<dbReference type="EMBL" id="AP024355">
    <property type="protein sequence ID" value="BCR03597.1"/>
    <property type="molecule type" value="Genomic_DNA"/>
</dbReference>
<dbReference type="Pfam" id="PF02410">
    <property type="entry name" value="RsfS"/>
    <property type="match status" value="1"/>
</dbReference>